<reference evidence="2 3" key="1">
    <citation type="submission" date="2023-01" db="EMBL/GenBank/DDBJ databases">
        <authorList>
            <person name="Whitehead M."/>
        </authorList>
    </citation>
    <scope>NUCLEOTIDE SEQUENCE [LARGE SCALE GENOMIC DNA]</scope>
</reference>
<dbReference type="EMBL" id="CARXXK010000483">
    <property type="protein sequence ID" value="CAI6370686.1"/>
    <property type="molecule type" value="Genomic_DNA"/>
</dbReference>
<dbReference type="InterPro" id="IPR049012">
    <property type="entry name" value="Mutator_transp_dom"/>
</dbReference>
<protein>
    <recommendedName>
        <fullName evidence="1">Mutator-like transposase domain-containing protein</fullName>
    </recommendedName>
</protein>
<dbReference type="AlphaFoldDB" id="A0AAV0XTQ9"/>
<comment type="caution">
    <text evidence="2">The sequence shown here is derived from an EMBL/GenBank/DDBJ whole genome shotgun (WGS) entry which is preliminary data.</text>
</comment>
<organism evidence="2 3">
    <name type="scientific">Macrosiphum euphorbiae</name>
    <name type="common">potato aphid</name>
    <dbReference type="NCBI Taxonomy" id="13131"/>
    <lineage>
        <taxon>Eukaryota</taxon>
        <taxon>Metazoa</taxon>
        <taxon>Ecdysozoa</taxon>
        <taxon>Arthropoda</taxon>
        <taxon>Hexapoda</taxon>
        <taxon>Insecta</taxon>
        <taxon>Pterygota</taxon>
        <taxon>Neoptera</taxon>
        <taxon>Paraneoptera</taxon>
        <taxon>Hemiptera</taxon>
        <taxon>Sternorrhyncha</taxon>
        <taxon>Aphidomorpha</taxon>
        <taxon>Aphidoidea</taxon>
        <taxon>Aphididae</taxon>
        <taxon>Macrosiphini</taxon>
        <taxon>Macrosiphum</taxon>
    </lineage>
</organism>
<evidence type="ECO:0000259" key="1">
    <source>
        <dbReference type="Pfam" id="PF20700"/>
    </source>
</evidence>
<dbReference type="Pfam" id="PF20700">
    <property type="entry name" value="Mutator"/>
    <property type="match status" value="1"/>
</dbReference>
<proteinExistence type="predicted"/>
<feature type="domain" description="Mutator-like transposase" evidence="1">
    <location>
        <begin position="1"/>
        <end position="123"/>
    </location>
</feature>
<evidence type="ECO:0000313" key="2">
    <source>
        <dbReference type="EMBL" id="CAI6370686.1"/>
    </source>
</evidence>
<evidence type="ECO:0000313" key="3">
    <source>
        <dbReference type="Proteomes" id="UP001160148"/>
    </source>
</evidence>
<sequence>MEAAVVVNGFKESERMYGIRYRKLIADGDSSVYKKFLEARPYKKSTVEKIECKNHFLRNFCKKIREIATKKQAGKLENRILLQNNFLRMGKGIVSAIQFRRKNKDNDNDLRNDILNSVYHVFGLSQVRLNN</sequence>
<accession>A0AAV0XTQ9</accession>
<gene>
    <name evidence="2" type="ORF">MEUPH1_LOCUS24784</name>
</gene>
<dbReference type="Proteomes" id="UP001160148">
    <property type="component" value="Unassembled WGS sequence"/>
</dbReference>
<keyword evidence="3" id="KW-1185">Reference proteome</keyword>
<name>A0AAV0XTQ9_9HEMI</name>